<dbReference type="Pfam" id="PF06738">
    <property type="entry name" value="ThrE"/>
    <property type="match status" value="1"/>
</dbReference>
<evidence type="ECO:0000313" key="9">
    <source>
        <dbReference type="Proteomes" id="UP000573603"/>
    </source>
</evidence>
<feature type="region of interest" description="Disordered" evidence="4">
    <location>
        <begin position="1"/>
        <end position="82"/>
    </location>
</feature>
<keyword evidence="5" id="KW-1133">Transmembrane helix</keyword>
<evidence type="ECO:0000256" key="4">
    <source>
        <dbReference type="SAM" id="MobiDB-lite"/>
    </source>
</evidence>
<dbReference type="GO" id="GO:0046488">
    <property type="term" value="P:phosphatidylinositol metabolic process"/>
    <property type="evidence" value="ECO:0007669"/>
    <property type="project" value="UniProtKB-UniRule"/>
</dbReference>
<feature type="domain" description="C2H2-type" evidence="6">
    <location>
        <begin position="1440"/>
        <end position="1474"/>
    </location>
</feature>
<keyword evidence="5" id="KW-0812">Transmembrane</keyword>
<keyword evidence="3" id="KW-0418">Kinase</keyword>
<evidence type="ECO:0000256" key="5">
    <source>
        <dbReference type="SAM" id="Phobius"/>
    </source>
</evidence>
<feature type="region of interest" description="Disordered" evidence="4">
    <location>
        <begin position="778"/>
        <end position="807"/>
    </location>
</feature>
<dbReference type="PANTHER" id="PTHR31082:SF4">
    <property type="entry name" value="PHEROMONE-REGULATED MEMBRANE PROTEIN 10"/>
    <property type="match status" value="1"/>
</dbReference>
<dbReference type="PROSITE" id="PS00028">
    <property type="entry name" value="ZINC_FINGER_C2H2_1"/>
    <property type="match status" value="1"/>
</dbReference>
<keyword evidence="2" id="KW-0479">Metal-binding</keyword>
<evidence type="ECO:0000259" key="7">
    <source>
        <dbReference type="PROSITE" id="PS51455"/>
    </source>
</evidence>
<dbReference type="PROSITE" id="PS50157">
    <property type="entry name" value="ZINC_FINGER_C2H2_2"/>
    <property type="match status" value="2"/>
</dbReference>
<organism evidence="8 9">
    <name type="scientific">Fusarium anthophilum</name>
    <dbReference type="NCBI Taxonomy" id="48485"/>
    <lineage>
        <taxon>Eukaryota</taxon>
        <taxon>Fungi</taxon>
        <taxon>Dikarya</taxon>
        <taxon>Ascomycota</taxon>
        <taxon>Pezizomycotina</taxon>
        <taxon>Sordariomycetes</taxon>
        <taxon>Hypocreomycetidae</taxon>
        <taxon>Hypocreales</taxon>
        <taxon>Nectriaceae</taxon>
        <taxon>Fusarium</taxon>
        <taxon>Fusarium fujikuroi species complex</taxon>
    </lineage>
</organism>
<feature type="transmembrane region" description="Helical" evidence="5">
    <location>
        <begin position="874"/>
        <end position="896"/>
    </location>
</feature>
<dbReference type="SMART" id="SM00330">
    <property type="entry name" value="PIPKc"/>
    <property type="match status" value="1"/>
</dbReference>
<keyword evidence="2" id="KW-0863">Zinc-finger</keyword>
<keyword evidence="3" id="KW-0067">ATP-binding</keyword>
<sequence length="1605" mass="179976">MLSEQNDSGSGSGGRPSQVHTPLRKEKKRVGFHSSKESSGDSSDSTTRPQQTRQQRQDEGVFSPAGSPKLAPGELPPNAPDAYELSLALTKILSAEQDKKRQVQNLAPDTPDGGGPKRPRPALRRNTSYDDPNEREKADQAESRTTERQYRSMADARQRADRLAVSVGSYSAPGSRRGSLDLEEVPSFKPLIEDYDNPKVSPPAGSNTIEDAEYFGLRQRIANSDRFQHHAAAENLVRSHSRKGKQDLFTKHPNGGPTSGTATPVLQQAYAHDYVPRPDQYRGGILSSLLKLYHDDRAPGSGMNTPKDPGTPLMSPRNSPPISRPGSSNGTPPIRSPPRSRPTSGLFNYHKNRHSTSSLALTELMKSSSMFAAPASANISDKWAEKIKQQPPPPKKRDKARITIHIAGIIQRHRYLLKLCRALMMYGAPTHRLEEYMTMSSRVLEIEAQFLYLPGCMIISFDDSTTHTTEVKLVRVPQGIDLGRLRDVHNIYKEVVHDKIGVEEATKRLDDVNARKDKYNVWIRVFLYGVASACVAPFAFQGRFIDLPIAFFLGCIVGILQLVLAPSNELYAHVFEVSAALITSFFARAFGSIQNGQLFCFSALAQSSIALILPGYMVLCSSLELQSHNLVAGSVRMVHALIYTLFLGYGITIGASLYGMIDSNATSRSTCDNPLGREWYFLFVPGFTMCLCLINQAKWKQTPVMVGMALAGWSVNSYCAEYFGGNGQISNMLGALTIGILANLYSRMGRHVENGYLDFIDWWKLRVRPRYTKKKIDSDSWSLPTLDDPESRPGTPEKHQEPEKKPRKVGYSLAAAAMLPAIFVQVPSGLAAGGSLLASITMADEITKNGTKTASDTSTMGNLEGTAFNVLLKVIQVAIGISVGLFMSALIVYPLAPKLGQTLLHFINQRQKTAGMKIRSSRISVSIAKAISQRHGKSKKGIIKTILAFFRLFRLLLTRYRSIDFLALRKEVWQLNEDEYHESFQTDGEENPELIPIGDLGYSGSTFFTTANEKYLIKSLPRRFEHDFFVKELLDPYIGHMKFQPHSLLVRISDLVVSSQASIGGMIGAAPTHHIVMENLLYGKPKGDEGKKWETYDLKPNDYFFPERDIADGALVPNSVIDRLVDEFPDKVRVTHQAKQELVSLLFADTALLASRNAVDYSLFLVRYPQGMEVPAVESDAGRWRRGVDDVEGKWTYRCVVLDFFWAKHAFQARALTKIVKIFNKVAHKGPMSITADPEEYRERFMKMVDEMVVEGTCSVVVLDGHHQNSVLKLGSPEIKLQRPQPLKLPPTANQLPDVYERHSRWPTTAHTAINSSTPVERLVTNIVKRQATPHQHSNAIAVAIASKTSLSHHLERGSCPRVPMDRNKLYRYIKNRDHRSLITNKELAWYGEKTYAINPTAAWNPWSKAFECYLCHKLHMTLTGLKKHLESPRHQQSLYQCVKRSCGKEFKTLAALINHLESEFGMVHHLEVGACPNSPLDRDTLYQEVRGRDPHGYICNTLALWRETVAYQTTYLAFNVRKRKYECYFCGDLFGRLSNLNQHLASPRHQQELYHCPNEECSREFTTLAGMVGHLERGTCRFLRPEAVQNGILCFFIWGHYIWF</sequence>
<dbReference type="EMBL" id="JABEVY010000552">
    <property type="protein sequence ID" value="KAF5229989.1"/>
    <property type="molecule type" value="Genomic_DNA"/>
</dbReference>
<comment type="similarity">
    <text evidence="1">Belongs to the ThrE exporter (TC 2.A.79) family.</text>
</comment>
<feature type="region of interest" description="Disordered" evidence="4">
    <location>
        <begin position="297"/>
        <end position="350"/>
    </location>
</feature>
<keyword evidence="9" id="KW-1185">Reference proteome</keyword>
<feature type="transmembrane region" description="Helical" evidence="5">
    <location>
        <begin position="637"/>
        <end position="658"/>
    </location>
</feature>
<evidence type="ECO:0000256" key="3">
    <source>
        <dbReference type="PROSITE-ProRule" id="PRU00781"/>
    </source>
</evidence>
<dbReference type="InterPro" id="IPR051361">
    <property type="entry name" value="ThrE/Ser_Exporter"/>
</dbReference>
<feature type="compositionally biased region" description="Basic and acidic residues" evidence="4">
    <location>
        <begin position="789"/>
        <end position="804"/>
    </location>
</feature>
<evidence type="ECO:0000256" key="1">
    <source>
        <dbReference type="ARBA" id="ARBA00034125"/>
    </source>
</evidence>
<comment type="caution">
    <text evidence="8">The sequence shown here is derived from an EMBL/GenBank/DDBJ whole genome shotgun (WGS) entry which is preliminary data.</text>
</comment>
<feature type="domain" description="PIPK" evidence="7">
    <location>
        <begin position="887"/>
        <end position="1253"/>
    </location>
</feature>
<proteinExistence type="inferred from homology"/>
<feature type="transmembrane region" description="Helical" evidence="5">
    <location>
        <begin position="570"/>
        <end position="591"/>
    </location>
</feature>
<evidence type="ECO:0000313" key="8">
    <source>
        <dbReference type="EMBL" id="KAF5229989.1"/>
    </source>
</evidence>
<keyword evidence="5" id="KW-0472">Membrane</keyword>
<dbReference type="InterPro" id="IPR027484">
    <property type="entry name" value="PInositol-4-P-5-kinase_N"/>
</dbReference>
<dbReference type="GO" id="GO:0052742">
    <property type="term" value="F:phosphatidylinositol kinase activity"/>
    <property type="evidence" value="ECO:0007669"/>
    <property type="project" value="InterPro"/>
</dbReference>
<feature type="transmembrane region" description="Helical" evidence="5">
    <location>
        <begin position="729"/>
        <end position="746"/>
    </location>
</feature>
<name>A0A8H4YKQ1_9HYPO</name>
<dbReference type="GO" id="GO:0008270">
    <property type="term" value="F:zinc ion binding"/>
    <property type="evidence" value="ECO:0007669"/>
    <property type="project" value="UniProtKB-KW"/>
</dbReference>
<dbReference type="Pfam" id="PF01504">
    <property type="entry name" value="PIP5K"/>
    <property type="match status" value="1"/>
</dbReference>
<dbReference type="Proteomes" id="UP000573603">
    <property type="component" value="Unassembled WGS sequence"/>
</dbReference>
<dbReference type="GO" id="GO:0005524">
    <property type="term" value="F:ATP binding"/>
    <property type="evidence" value="ECO:0007669"/>
    <property type="project" value="UniProtKB-UniRule"/>
</dbReference>
<feature type="transmembrane region" description="Helical" evidence="5">
    <location>
        <begin position="598"/>
        <end position="617"/>
    </location>
</feature>
<protein>
    <recommendedName>
        <fullName evidence="10">PIPK domain-containing protein</fullName>
    </recommendedName>
</protein>
<feature type="compositionally biased region" description="Low complexity" evidence="4">
    <location>
        <begin position="40"/>
        <end position="54"/>
    </location>
</feature>
<feature type="transmembrane region" description="Helical" evidence="5">
    <location>
        <begin position="547"/>
        <end position="564"/>
    </location>
</feature>
<evidence type="ECO:0008006" key="10">
    <source>
        <dbReference type="Google" id="ProtNLM"/>
    </source>
</evidence>
<keyword evidence="3" id="KW-0808">Transferase</keyword>
<dbReference type="PROSITE" id="PS51455">
    <property type="entry name" value="PIPK"/>
    <property type="match status" value="1"/>
</dbReference>
<dbReference type="PANTHER" id="PTHR31082">
    <property type="entry name" value="PHEROMONE-REGULATED MEMBRANE PROTEIN 10"/>
    <property type="match status" value="1"/>
</dbReference>
<dbReference type="InterPro" id="IPR027483">
    <property type="entry name" value="PInositol-4-P-4/5-kinase_C_sf"/>
</dbReference>
<evidence type="ECO:0000256" key="2">
    <source>
        <dbReference type="PROSITE-ProRule" id="PRU00042"/>
    </source>
</evidence>
<dbReference type="Gene3D" id="3.30.810.10">
    <property type="entry name" value="2-Layer Sandwich"/>
    <property type="match status" value="1"/>
</dbReference>
<dbReference type="Gene3D" id="3.30.800.10">
    <property type="entry name" value="Phosphatidylinositol Phosphate Kinase II Beta"/>
    <property type="match status" value="1"/>
</dbReference>
<reference evidence="8 9" key="1">
    <citation type="journal article" date="2020" name="BMC Genomics">
        <title>Correction to: Identification and distribution of gene clusters required for synthesis of sphingolipid metabolism inhibitors in diverse species of the filamentous fungus Fusarium.</title>
        <authorList>
            <person name="Kim H.S."/>
            <person name="Lohmar J.M."/>
            <person name="Busman M."/>
            <person name="Brown D.W."/>
            <person name="Naumann T.A."/>
            <person name="Divon H.H."/>
            <person name="Lysoe E."/>
            <person name="Uhlig S."/>
            <person name="Proctor R.H."/>
        </authorList>
    </citation>
    <scope>NUCLEOTIDE SEQUENCE [LARGE SCALE GENOMIC DNA]</scope>
    <source>
        <strain evidence="8 9">NRRL 25214</strain>
    </source>
</reference>
<dbReference type="InterPro" id="IPR002498">
    <property type="entry name" value="PInositol-4-P-4/5-kinase_core"/>
</dbReference>
<gene>
    <name evidence="8" type="ORF">FANTH_14036</name>
</gene>
<keyword evidence="3" id="KW-0547">Nucleotide-binding</keyword>
<dbReference type="Gene3D" id="3.30.160.60">
    <property type="entry name" value="Classic Zinc Finger"/>
    <property type="match status" value="2"/>
</dbReference>
<dbReference type="SMART" id="SM00355">
    <property type="entry name" value="ZnF_C2H2"/>
    <property type="match status" value="4"/>
</dbReference>
<accession>A0A8H4YKQ1</accession>
<feature type="transmembrane region" description="Helical" evidence="5">
    <location>
        <begin position="679"/>
        <end position="697"/>
    </location>
</feature>
<evidence type="ECO:0000259" key="6">
    <source>
        <dbReference type="PROSITE" id="PS50157"/>
    </source>
</evidence>
<dbReference type="InterPro" id="IPR013087">
    <property type="entry name" value="Znf_C2H2_type"/>
</dbReference>
<feature type="transmembrane region" description="Helical" evidence="5">
    <location>
        <begin position="521"/>
        <end position="540"/>
    </location>
</feature>
<keyword evidence="2" id="KW-0862">Zinc</keyword>
<feature type="domain" description="C2H2-type" evidence="6">
    <location>
        <begin position="1526"/>
        <end position="1555"/>
    </location>
</feature>
<dbReference type="InterPro" id="IPR010619">
    <property type="entry name" value="ThrE-like_N"/>
</dbReference>
<feature type="compositionally biased region" description="Basic and acidic residues" evidence="4">
    <location>
        <begin position="132"/>
        <end position="157"/>
    </location>
</feature>
<dbReference type="SUPFAM" id="SSF56104">
    <property type="entry name" value="SAICAR synthase-like"/>
    <property type="match status" value="1"/>
</dbReference>
<feature type="region of interest" description="Disordered" evidence="4">
    <location>
        <begin position="96"/>
        <end position="157"/>
    </location>
</feature>
<dbReference type="GO" id="GO:0022857">
    <property type="term" value="F:transmembrane transporter activity"/>
    <property type="evidence" value="ECO:0007669"/>
    <property type="project" value="InterPro"/>
</dbReference>